<sequence>MAVGIDIGGTGIKGAVVDLSTGELLSDRIKIPTPKGGTPEGIIQETVKLVDQLKVNDPDVPVGVCFPAVVKRGITLSAANVSKLWIGLAAEDYFEDALGRDITFVNDADAAGYAEASFGAARGVDGLAIMTTLGTGIGTALLHNGVLVPNAEFGHLEIDGHDIEKRASNAAREREDLSWADWAARLQKFYSALEAYLSPDLFVVGGGISKKHEHFLPRLKLTAPIVPAVHRNNAGILGAAALAVRTIPPLS</sequence>
<dbReference type="CDD" id="cd24058">
    <property type="entry name" value="ASKHA_NBD_ROK_PPGK"/>
    <property type="match status" value="1"/>
</dbReference>
<dbReference type="PANTHER" id="PTHR18964:SF146">
    <property type="entry name" value="POLYPHOSPHATE GLUCOKINASE"/>
    <property type="match status" value="1"/>
</dbReference>
<organism evidence="2 3">
    <name type="scientific">Mycetocola miduiensis</name>
    <dbReference type="NCBI Taxonomy" id="995034"/>
    <lineage>
        <taxon>Bacteria</taxon>
        <taxon>Bacillati</taxon>
        <taxon>Actinomycetota</taxon>
        <taxon>Actinomycetes</taxon>
        <taxon>Micrococcales</taxon>
        <taxon>Microbacteriaceae</taxon>
        <taxon>Mycetocola</taxon>
    </lineage>
</organism>
<dbReference type="Pfam" id="PF00480">
    <property type="entry name" value="ROK"/>
    <property type="match status" value="1"/>
</dbReference>
<keyword evidence="3" id="KW-1185">Reference proteome</keyword>
<dbReference type="SUPFAM" id="SSF53067">
    <property type="entry name" value="Actin-like ATPase domain"/>
    <property type="match status" value="1"/>
</dbReference>
<dbReference type="InterPro" id="IPR000600">
    <property type="entry name" value="ROK"/>
</dbReference>
<dbReference type="EMBL" id="FOVM01000007">
    <property type="protein sequence ID" value="SFN88816.1"/>
    <property type="molecule type" value="Genomic_DNA"/>
</dbReference>
<reference evidence="3" key="1">
    <citation type="submission" date="2016-10" db="EMBL/GenBank/DDBJ databases">
        <authorList>
            <person name="Varghese N."/>
            <person name="Submissions S."/>
        </authorList>
    </citation>
    <scope>NUCLEOTIDE SEQUENCE [LARGE SCALE GENOMIC DNA]</scope>
    <source>
        <strain evidence="3">CGMCC 1.11101</strain>
    </source>
</reference>
<accession>A0A1I5CPM0</accession>
<dbReference type="GO" id="GO:0016301">
    <property type="term" value="F:kinase activity"/>
    <property type="evidence" value="ECO:0007669"/>
    <property type="project" value="UniProtKB-KW"/>
</dbReference>
<gene>
    <name evidence="2" type="ORF">SAMN05216219_2460</name>
</gene>
<keyword evidence="2" id="KW-0808">Transferase</keyword>
<dbReference type="STRING" id="995034.SAMN05216219_2460"/>
<dbReference type="RefSeq" id="WP_090711853.1">
    <property type="nucleotide sequence ID" value="NZ_FOVM01000007.1"/>
</dbReference>
<evidence type="ECO:0000256" key="1">
    <source>
        <dbReference type="ARBA" id="ARBA00006479"/>
    </source>
</evidence>
<comment type="similarity">
    <text evidence="1">Belongs to the ROK (NagC/XylR) family.</text>
</comment>
<dbReference type="Proteomes" id="UP000198867">
    <property type="component" value="Unassembled WGS sequence"/>
</dbReference>
<dbReference type="InterPro" id="IPR043129">
    <property type="entry name" value="ATPase_NBD"/>
</dbReference>
<dbReference type="Gene3D" id="3.30.420.40">
    <property type="match status" value="2"/>
</dbReference>
<dbReference type="PANTHER" id="PTHR18964">
    <property type="entry name" value="ROK (REPRESSOR, ORF, KINASE) FAMILY"/>
    <property type="match status" value="1"/>
</dbReference>
<dbReference type="NCBIfam" id="NF045942">
    <property type="entry name" value="PolPhglucPhase"/>
    <property type="match status" value="1"/>
</dbReference>
<name>A0A1I5CPM0_9MICO</name>
<keyword evidence="2" id="KW-0418">Kinase</keyword>
<evidence type="ECO:0000313" key="3">
    <source>
        <dbReference type="Proteomes" id="UP000198867"/>
    </source>
</evidence>
<dbReference type="AlphaFoldDB" id="A0A1I5CPM0"/>
<evidence type="ECO:0000313" key="2">
    <source>
        <dbReference type="EMBL" id="SFN88816.1"/>
    </source>
</evidence>
<dbReference type="OrthoDB" id="849313at2"/>
<proteinExistence type="inferred from homology"/>
<protein>
    <submittedName>
        <fullName evidence="2">Polyphosphate glucokinase</fullName>
    </submittedName>
</protein>